<dbReference type="InterPro" id="IPR036249">
    <property type="entry name" value="Thioredoxin-like_sf"/>
</dbReference>
<evidence type="ECO:0000256" key="1">
    <source>
        <dbReference type="SAM" id="MobiDB-lite"/>
    </source>
</evidence>
<dbReference type="Gene3D" id="3.40.30.10">
    <property type="entry name" value="Glutaredoxin"/>
    <property type="match status" value="1"/>
</dbReference>
<dbReference type="CDD" id="cd02947">
    <property type="entry name" value="TRX_family"/>
    <property type="match status" value="1"/>
</dbReference>
<dbReference type="Proteomes" id="UP000446768">
    <property type="component" value="Unassembled WGS sequence"/>
</dbReference>
<reference evidence="2 3" key="1">
    <citation type="submission" date="2019-11" db="EMBL/GenBank/DDBJ databases">
        <title>Novel species isolated from a subtropical stream in China.</title>
        <authorList>
            <person name="Lu H."/>
        </authorList>
    </citation>
    <scope>NUCLEOTIDE SEQUENCE [LARGE SCALE GENOMIC DNA]</scope>
    <source>
        <strain evidence="2 3">FT92W</strain>
    </source>
</reference>
<organism evidence="2 3">
    <name type="scientific">Pseudoduganella rivuli</name>
    <dbReference type="NCBI Taxonomy" id="2666085"/>
    <lineage>
        <taxon>Bacteria</taxon>
        <taxon>Pseudomonadati</taxon>
        <taxon>Pseudomonadota</taxon>
        <taxon>Betaproteobacteria</taxon>
        <taxon>Burkholderiales</taxon>
        <taxon>Oxalobacteraceae</taxon>
        <taxon>Telluria group</taxon>
        <taxon>Pseudoduganella</taxon>
    </lineage>
</organism>
<dbReference type="EMBL" id="WKJJ01000001">
    <property type="protein sequence ID" value="MRV70584.1"/>
    <property type="molecule type" value="Genomic_DNA"/>
</dbReference>
<keyword evidence="3" id="KW-1185">Reference proteome</keyword>
<comment type="caution">
    <text evidence="2">The sequence shown here is derived from an EMBL/GenBank/DDBJ whole genome shotgun (WGS) entry which is preliminary data.</text>
</comment>
<dbReference type="Pfam" id="PF13728">
    <property type="entry name" value="TraF"/>
    <property type="match status" value="1"/>
</dbReference>
<evidence type="ECO:0000313" key="3">
    <source>
        <dbReference type="Proteomes" id="UP000446768"/>
    </source>
</evidence>
<name>A0A7X2IIN6_9BURK</name>
<dbReference type="AlphaFoldDB" id="A0A7X2IIN6"/>
<dbReference type="InterPro" id="IPR039555">
    <property type="entry name" value="TraF/TrbB"/>
</dbReference>
<gene>
    <name evidence="2" type="ORF">GJ700_02475</name>
</gene>
<evidence type="ECO:0000313" key="2">
    <source>
        <dbReference type="EMBL" id="MRV70584.1"/>
    </source>
</evidence>
<accession>A0A7X2IIN6</accession>
<proteinExistence type="predicted"/>
<dbReference type="SUPFAM" id="SSF52833">
    <property type="entry name" value="Thioredoxin-like"/>
    <property type="match status" value="1"/>
</dbReference>
<feature type="compositionally biased region" description="Basic and acidic residues" evidence="1">
    <location>
        <begin position="20"/>
        <end position="32"/>
    </location>
</feature>
<feature type="region of interest" description="Disordered" evidence="1">
    <location>
        <begin position="1"/>
        <end position="51"/>
    </location>
</feature>
<sequence length="262" mass="28838">MSALGRDLSTPGANWTAGDDDNKPRKGWHFYEDLQPVPSPARLPASPSNPARPELAQFKALQKAVEEARIVAIMRPTVINVRHYMELEASIIRQSSRFADVAQRVAWISPALDPAAQGRPTNTYAIEVFDREQSKQRADYLSTLSRDHVLMFFYRGDCPYCHAFAPVLKGFEARFGLHVEAISIDGGSLPEFPRPRLDNGISTTLNVKQVPALFLAQPFSGRIVPVGFGVLSQAELVERVYLTATNAQDDAAAALPAALPLR</sequence>
<protein>
    <submittedName>
        <fullName evidence="2">Thioredoxin family protein</fullName>
    </submittedName>
</protein>